<dbReference type="AlphaFoldDB" id="A0A4Q0P782"/>
<keyword evidence="5" id="KW-0119">Carbohydrate metabolism</keyword>
<evidence type="ECO:0000313" key="7">
    <source>
        <dbReference type="EMBL" id="RXG22543.1"/>
    </source>
</evidence>
<dbReference type="SUPFAM" id="SSF56601">
    <property type="entry name" value="beta-lactamase/transpeptidase-like"/>
    <property type="match status" value="1"/>
</dbReference>
<dbReference type="SUPFAM" id="SSF88713">
    <property type="entry name" value="Glycoside hydrolase/deacetylase"/>
    <property type="match status" value="1"/>
</dbReference>
<dbReference type="Gene3D" id="3.40.710.10">
    <property type="entry name" value="DD-peptidase/beta-lactamase superfamily"/>
    <property type="match status" value="1"/>
</dbReference>
<comment type="cofactor">
    <cofactor evidence="1">
        <name>Mg(2+)</name>
        <dbReference type="ChEBI" id="CHEBI:18420"/>
    </cofactor>
</comment>
<evidence type="ECO:0000313" key="8">
    <source>
        <dbReference type="Proteomes" id="UP000289238"/>
    </source>
</evidence>
<dbReference type="GO" id="GO:0016787">
    <property type="term" value="F:hydrolase activity"/>
    <property type="evidence" value="ECO:0007669"/>
    <property type="project" value="UniProtKB-KW"/>
</dbReference>
<name>A0A4Q0P782_9FLAO</name>
<dbReference type="RefSeq" id="WP_128757533.1">
    <property type="nucleotide sequence ID" value="NZ_QOVM01000003.1"/>
</dbReference>
<evidence type="ECO:0000259" key="6">
    <source>
        <dbReference type="Pfam" id="PF00144"/>
    </source>
</evidence>
<dbReference type="Proteomes" id="UP000289238">
    <property type="component" value="Unassembled WGS sequence"/>
</dbReference>
<dbReference type="Pfam" id="PF04794">
    <property type="entry name" value="YdjC"/>
    <property type="match status" value="1"/>
</dbReference>
<keyword evidence="2" id="KW-0479">Metal-binding</keyword>
<gene>
    <name evidence="7" type="ORF">DSM00_1642</name>
</gene>
<dbReference type="InterPro" id="IPR006879">
    <property type="entry name" value="YdjC-like"/>
</dbReference>
<dbReference type="InterPro" id="IPR001466">
    <property type="entry name" value="Beta-lactam-related"/>
</dbReference>
<evidence type="ECO:0000256" key="4">
    <source>
        <dbReference type="ARBA" id="ARBA00022842"/>
    </source>
</evidence>
<dbReference type="InterPro" id="IPR011330">
    <property type="entry name" value="Glyco_hydro/deAcase_b/a-brl"/>
</dbReference>
<accession>A0A4Q0P782</accession>
<dbReference type="InterPro" id="IPR012338">
    <property type="entry name" value="Beta-lactam/transpept-like"/>
</dbReference>
<keyword evidence="3" id="KW-0378">Hydrolase</keyword>
<dbReference type="OrthoDB" id="9773047at2"/>
<evidence type="ECO:0000256" key="5">
    <source>
        <dbReference type="ARBA" id="ARBA00023277"/>
    </source>
</evidence>
<keyword evidence="8" id="KW-1185">Reference proteome</keyword>
<evidence type="ECO:0000256" key="3">
    <source>
        <dbReference type="ARBA" id="ARBA00022801"/>
    </source>
</evidence>
<dbReference type="GO" id="GO:0046872">
    <property type="term" value="F:metal ion binding"/>
    <property type="evidence" value="ECO:0007669"/>
    <property type="project" value="UniProtKB-KW"/>
</dbReference>
<dbReference type="GO" id="GO:0005975">
    <property type="term" value="P:carbohydrate metabolic process"/>
    <property type="evidence" value="ECO:0007669"/>
    <property type="project" value="InterPro"/>
</dbReference>
<organism evidence="7 8">
    <name type="scientific">Leeuwenhoekiella aequorea</name>
    <dbReference type="NCBI Taxonomy" id="283736"/>
    <lineage>
        <taxon>Bacteria</taxon>
        <taxon>Pseudomonadati</taxon>
        <taxon>Bacteroidota</taxon>
        <taxon>Flavobacteriia</taxon>
        <taxon>Flavobacteriales</taxon>
        <taxon>Flavobacteriaceae</taxon>
        <taxon>Leeuwenhoekiella</taxon>
    </lineage>
</organism>
<evidence type="ECO:0000256" key="2">
    <source>
        <dbReference type="ARBA" id="ARBA00022723"/>
    </source>
</evidence>
<dbReference type="PANTHER" id="PTHR43283">
    <property type="entry name" value="BETA-LACTAMASE-RELATED"/>
    <property type="match status" value="1"/>
</dbReference>
<sequence length="604" mass="68653">MNYRLLASILLFTQFLSAQEEASQLIIRGDDMGFSHSGNLALIDSYKNGVVTAIEVLAPAPWFPEAVKMLNENPNVDVGIHLALSSEWDLVKWRPLTAGKSFTDVNGYFLPQIFKHAAYPGLSLSESNWKIDEVEEELRAQIELILRNLPQTTHLSIHMGFTRVDEDLNNLVYALAQEYNLIYSGNLALEGANYIGETKTQSERLASFTAMLDSMKPGRNYMFLEHPAMDSPELQSIYHTNYEDVSFHRQAVYEFLTNDAVSEEIAKRGIKRIGYKDLKGQLPRSTGIRENFEMQAFDNYLNAVEKSGQELHSVLVMRNGRVIAEKWLGEHNPKENHIMHSVSKSLTSTAIGFAIQEGRINVTDPVLKFFPDLLNAEERKNLKDLTIEHLLTMSPGHAEGANSNIRSTETNWELAYLKTPLVYKPGSRFQYDSLNTYILAAILEKETGLSLVEYLKTRLFDPLYIETPQWDKSPTGITNGGWGLYIKTEDMAKLGQFYLNKGKWITKQLLNTAWFESATTKKIQQAPSWVDASVVKEADSDWLQGYAYQFWRSRHNSYRADGMDGQFILILPELNAVIVTTAKIENMQAEINLIWEHILPGFKN</sequence>
<keyword evidence="4" id="KW-0460">Magnesium</keyword>
<evidence type="ECO:0000256" key="1">
    <source>
        <dbReference type="ARBA" id="ARBA00001946"/>
    </source>
</evidence>
<dbReference type="Gene3D" id="3.20.20.370">
    <property type="entry name" value="Glycoside hydrolase/deacetylase"/>
    <property type="match status" value="1"/>
</dbReference>
<protein>
    <submittedName>
        <fullName evidence="7">CubicO group peptidase (Beta-lactamase class C family)</fullName>
    </submittedName>
</protein>
<proteinExistence type="predicted"/>
<dbReference type="PANTHER" id="PTHR43283:SF7">
    <property type="entry name" value="BETA-LACTAMASE-RELATED DOMAIN-CONTAINING PROTEIN"/>
    <property type="match status" value="1"/>
</dbReference>
<dbReference type="Pfam" id="PF00144">
    <property type="entry name" value="Beta-lactamase"/>
    <property type="match status" value="1"/>
</dbReference>
<comment type="caution">
    <text evidence="7">The sequence shown here is derived from an EMBL/GenBank/DDBJ whole genome shotgun (WGS) entry which is preliminary data.</text>
</comment>
<dbReference type="InterPro" id="IPR050789">
    <property type="entry name" value="Diverse_Enzym_Activities"/>
</dbReference>
<feature type="domain" description="Beta-lactamase-related" evidence="6">
    <location>
        <begin position="313"/>
        <end position="583"/>
    </location>
</feature>
<dbReference type="EMBL" id="QOVM01000003">
    <property type="protein sequence ID" value="RXG22543.1"/>
    <property type="molecule type" value="Genomic_DNA"/>
</dbReference>
<reference evidence="7 8" key="1">
    <citation type="submission" date="2018-07" db="EMBL/GenBank/DDBJ databases">
        <title>Leeuwenhoekiella genomics.</title>
        <authorList>
            <person name="Tahon G."/>
            <person name="Willems A."/>
        </authorList>
    </citation>
    <scope>NUCLEOTIDE SEQUENCE [LARGE SCALE GENOMIC DNA]</scope>
    <source>
        <strain evidence="7 8">LMG 22550</strain>
    </source>
</reference>